<feature type="domain" description="Hint" evidence="6">
    <location>
        <begin position="132"/>
        <end position="180"/>
    </location>
</feature>
<dbReference type="Pfam" id="PF21099">
    <property type="entry name" value="POLQ_helical"/>
    <property type="match status" value="1"/>
</dbReference>
<dbReference type="InterPro" id="IPR003587">
    <property type="entry name" value="Hint_dom_N"/>
</dbReference>
<evidence type="ECO:0000256" key="1">
    <source>
        <dbReference type="ARBA" id="ARBA00022741"/>
    </source>
</evidence>
<dbReference type="Proteomes" id="UP001149090">
    <property type="component" value="Unassembled WGS sequence"/>
</dbReference>
<evidence type="ECO:0000256" key="2">
    <source>
        <dbReference type="ARBA" id="ARBA00022801"/>
    </source>
</evidence>
<dbReference type="GO" id="GO:0043138">
    <property type="term" value="F:3'-5' DNA helicase activity"/>
    <property type="evidence" value="ECO:0007669"/>
    <property type="project" value="UniProtKB-EC"/>
</dbReference>
<reference evidence="8" key="1">
    <citation type="submission" date="2022-10" db="EMBL/GenBank/DDBJ databases">
        <title>Novel sulphate-reducing endosymbionts in the free-living metamonad Anaeramoeba.</title>
        <authorList>
            <person name="Jerlstrom-Hultqvist J."/>
            <person name="Cepicka I."/>
            <person name="Gallot-Lavallee L."/>
            <person name="Salas-Leiva D."/>
            <person name="Curtis B.A."/>
            <person name="Zahonova K."/>
            <person name="Pipaliya S."/>
            <person name="Dacks J."/>
            <person name="Roger A.J."/>
        </authorList>
    </citation>
    <scope>NUCLEOTIDE SEQUENCE</scope>
    <source>
        <strain evidence="8">BMAN</strain>
    </source>
</reference>
<dbReference type="PANTHER" id="PTHR47961">
    <property type="entry name" value="DNA POLYMERASE THETA, PUTATIVE (AFU_ORTHOLOGUE AFUA_1G05260)-RELATED"/>
    <property type="match status" value="1"/>
</dbReference>
<organism evidence="8 9">
    <name type="scientific">Anaeramoeba ignava</name>
    <name type="common">Anaerobic marine amoeba</name>
    <dbReference type="NCBI Taxonomy" id="1746090"/>
    <lineage>
        <taxon>Eukaryota</taxon>
        <taxon>Metamonada</taxon>
        <taxon>Anaeramoebidae</taxon>
        <taxon>Anaeramoeba</taxon>
    </lineage>
</organism>
<keyword evidence="3 8" id="KW-0347">Helicase</keyword>
<dbReference type="NCBIfam" id="TIGR01443">
    <property type="entry name" value="intein_Cterm"/>
    <property type="match status" value="1"/>
</dbReference>
<dbReference type="AlphaFoldDB" id="A0A9Q0L5U9"/>
<dbReference type="InterPro" id="IPR030934">
    <property type="entry name" value="Intein_C"/>
</dbReference>
<dbReference type="InterPro" id="IPR003586">
    <property type="entry name" value="Hint_dom_C"/>
</dbReference>
<dbReference type="EMBL" id="JAPDFW010000147">
    <property type="protein sequence ID" value="KAJ5066259.1"/>
    <property type="molecule type" value="Genomic_DNA"/>
</dbReference>
<dbReference type="CDD" id="cd00081">
    <property type="entry name" value="Hint"/>
    <property type="match status" value="1"/>
</dbReference>
<feature type="domain" description="Hint" evidence="6">
    <location>
        <begin position="521"/>
        <end position="566"/>
    </location>
</feature>
<evidence type="ECO:0000256" key="4">
    <source>
        <dbReference type="ARBA" id="ARBA00022840"/>
    </source>
</evidence>
<protein>
    <submittedName>
        <fullName evidence="8">Helicase and polymerase-containing protein</fullName>
    </submittedName>
</protein>
<keyword evidence="1" id="KW-0547">Nucleotide-binding</keyword>
<dbReference type="InterPro" id="IPR057220">
    <property type="entry name" value="DUF7898"/>
</dbReference>
<dbReference type="Pfam" id="PF25453">
    <property type="entry name" value="DUF7898"/>
    <property type="match status" value="1"/>
</dbReference>
<name>A0A9Q0L5U9_ANAIG</name>
<dbReference type="SMART" id="SM00305">
    <property type="entry name" value="HintC"/>
    <property type="match status" value="2"/>
</dbReference>
<evidence type="ECO:0000256" key="5">
    <source>
        <dbReference type="ARBA" id="ARBA00048988"/>
    </source>
</evidence>
<dbReference type="SUPFAM" id="SSF51294">
    <property type="entry name" value="Hedgehog/intein (Hint) domain"/>
    <property type="match status" value="1"/>
</dbReference>
<proteinExistence type="predicted"/>
<dbReference type="Gene3D" id="2.170.16.10">
    <property type="entry name" value="Hedgehog/Intein (Hint) domain"/>
    <property type="match status" value="2"/>
</dbReference>
<keyword evidence="9" id="KW-1185">Reference proteome</keyword>
<sequence length="1079" mass="125873">MGIRNYSQNKLIEPKKMIIKNESLLINHQKFFLKGLFNSTSFKSKNNIGIFKRRNLQIIKQIKGLILTCFGTDSGIFVDYGYKKQIYNLLMKEYLKKQKLFKLKIFFNLFTQNMGKNSLQFFVSIFKDWEQKTKFEMREFLVKGLTKKEKVYDIEVDLDHNYIINQENLIIAHNCIHEETRVKMSNQKEIFKKAKDIQIGDYVAGIDNNGVVSRGRVKRIFHRTGNARKITFSNGDKLIFSNHPIWMFDKRWENSDNLKIGDKIALITNFNKMETNYSFKEKIISLTNSNEKQNSEHFYDQKRISKKENLPQDDLFYFLIPFICGLFFICGKIVKKGSEKIIKIKIKIKIRHEKQRKESQKLFANILKLLQIKYTKKVEKNKIEFKIISETLSFIIQEFILHNDKKKMNEFFFVSSEEQMKFILGIFSGCNYTKNKSNLLNFSFGKDEEMRNSVCDILLLIGINFSKRKQQNLYSIELSKLSKYKIETIKDQLKKVILKIKNEKHQNAFSTNSIQEILKMKEKKNFVNVIKIREMEKQPLINYQVDVIETFICERIATHNCGRAGRVGIDTEGESILIAPKKQEEIDNIFQVLVNSPLPPLESTFTLNESKGLRRILIECVSSGLIRTKYDAERLMQSTLCNFFEEKKQKGKMEELLVNSLNYLKENGFIQNNEDEDIYQISDLGQGVVDSCLDLNDSLVLYQELLKAKEGLILDSELHALYYIVPISHNIPVNWQIYEEVYCRMNRGLKKVADLLGVSEGYIFRVTSRIIDPQNDTVDEIARIHRKFFVALLLFDLIQETPLPIVSEKYGVDRGEIQSLMNSAGSFSFQVATFCEKIGFHLLHPIMISISERVNFGVKGEIVNLTQIPYVKPYRARKLYQAGYVSIEDVAKAKVEDIEKLIKINKPMVPSGKFELDNNQEYDQEQEDIQKRIQRKIAFKIVYGARALLKQKQATLISGLDISQDENERNLKQKSMSLLQSQLFSQRFENEKDESKEPLSIHTDSTSYSYSYSSSHKSDNFENDLYNSKNENFSIYPQTESKNSFGFNGNGVFGDFGGEYVDILDNLRNEFNFDDYDKF</sequence>
<dbReference type="SUPFAM" id="SSF158702">
    <property type="entry name" value="Sec63 N-terminal domain-like"/>
    <property type="match status" value="1"/>
</dbReference>
<dbReference type="OrthoDB" id="2320933at2759"/>
<feature type="domain" description="Hint" evidence="7">
    <location>
        <begin position="173"/>
        <end position="268"/>
    </location>
</feature>
<dbReference type="InterPro" id="IPR046931">
    <property type="entry name" value="HTH_61"/>
</dbReference>
<dbReference type="InterPro" id="IPR050474">
    <property type="entry name" value="Hel308_SKI2-like"/>
</dbReference>
<dbReference type="GO" id="GO:0005524">
    <property type="term" value="F:ATP binding"/>
    <property type="evidence" value="ECO:0007669"/>
    <property type="project" value="UniProtKB-KW"/>
</dbReference>
<dbReference type="SMART" id="SM00306">
    <property type="entry name" value="HintN"/>
    <property type="match status" value="1"/>
</dbReference>
<dbReference type="Pfam" id="PF20470">
    <property type="entry name" value="HTH_61"/>
    <property type="match status" value="1"/>
</dbReference>
<evidence type="ECO:0000256" key="3">
    <source>
        <dbReference type="ARBA" id="ARBA00022806"/>
    </source>
</evidence>
<evidence type="ECO:0000313" key="9">
    <source>
        <dbReference type="Proteomes" id="UP001149090"/>
    </source>
</evidence>
<evidence type="ECO:0000313" key="8">
    <source>
        <dbReference type="EMBL" id="KAJ5066259.1"/>
    </source>
</evidence>
<keyword evidence="4" id="KW-0067">ATP-binding</keyword>
<comment type="caution">
    <text evidence="8">The sequence shown here is derived from an EMBL/GenBank/DDBJ whole genome shotgun (WGS) entry which is preliminary data.</text>
</comment>
<dbReference type="InterPro" id="IPR048960">
    <property type="entry name" value="POLQ-like_helical"/>
</dbReference>
<dbReference type="PROSITE" id="PS50818">
    <property type="entry name" value="INTEIN_C_TER"/>
    <property type="match status" value="1"/>
</dbReference>
<evidence type="ECO:0000259" key="6">
    <source>
        <dbReference type="SMART" id="SM00305"/>
    </source>
</evidence>
<dbReference type="PANTHER" id="PTHR47961:SF6">
    <property type="entry name" value="DNA-DIRECTED DNA POLYMERASE"/>
    <property type="match status" value="1"/>
</dbReference>
<keyword evidence="2" id="KW-0378">Hydrolase</keyword>
<dbReference type="InterPro" id="IPR036844">
    <property type="entry name" value="Hint_dom_sf"/>
</dbReference>
<comment type="catalytic activity">
    <reaction evidence="5">
        <text>ATP + H2O = ADP + phosphate + H(+)</text>
        <dbReference type="Rhea" id="RHEA:13065"/>
        <dbReference type="ChEBI" id="CHEBI:15377"/>
        <dbReference type="ChEBI" id="CHEBI:15378"/>
        <dbReference type="ChEBI" id="CHEBI:30616"/>
        <dbReference type="ChEBI" id="CHEBI:43474"/>
        <dbReference type="ChEBI" id="CHEBI:456216"/>
        <dbReference type="EC" id="5.6.2.4"/>
    </reaction>
</comment>
<evidence type="ECO:0000259" key="7">
    <source>
        <dbReference type="SMART" id="SM00306"/>
    </source>
</evidence>
<dbReference type="GO" id="GO:0016787">
    <property type="term" value="F:hydrolase activity"/>
    <property type="evidence" value="ECO:0007669"/>
    <property type="project" value="UniProtKB-KW"/>
</dbReference>
<dbReference type="Gene3D" id="1.10.3380.20">
    <property type="match status" value="1"/>
</dbReference>
<gene>
    <name evidence="8" type="ORF">M0811_03592</name>
</gene>
<accession>A0A9Q0L5U9</accession>